<dbReference type="GO" id="GO:0006935">
    <property type="term" value="P:chemotaxis"/>
    <property type="evidence" value="ECO:0007669"/>
    <property type="project" value="UniProtKB-KW"/>
</dbReference>
<evidence type="ECO:0000256" key="6">
    <source>
        <dbReference type="ARBA" id="ARBA00022692"/>
    </source>
</evidence>
<dbReference type="RefSeq" id="WP_013258059.1">
    <property type="nucleotide sequence ID" value="NC_014365.1"/>
</dbReference>
<evidence type="ECO:0000259" key="14">
    <source>
        <dbReference type="Pfam" id="PF20560"/>
    </source>
</evidence>
<evidence type="ECO:0000259" key="13">
    <source>
        <dbReference type="Pfam" id="PF01618"/>
    </source>
</evidence>
<dbReference type="Proteomes" id="UP000009047">
    <property type="component" value="Chromosome"/>
</dbReference>
<evidence type="ECO:0000256" key="11">
    <source>
        <dbReference type="ARBA" id="ARBA00023136"/>
    </source>
</evidence>
<dbReference type="InterPro" id="IPR046786">
    <property type="entry name" value="MotA_N"/>
</dbReference>
<comment type="similarity">
    <text evidence="2">Belongs to the MotA family.</text>
</comment>
<dbReference type="InterPro" id="IPR047055">
    <property type="entry name" value="MotA-like"/>
</dbReference>
<dbReference type="EMBL" id="CP002085">
    <property type="protein sequence ID" value="ADK84605.1"/>
    <property type="molecule type" value="Genomic_DNA"/>
</dbReference>
<accession>E1QFZ5</accession>
<dbReference type="PROSITE" id="PS01307">
    <property type="entry name" value="MOTA"/>
    <property type="match status" value="1"/>
</dbReference>
<sequence>MDFATILGIFSGLALISGAIFSQGGVDLFINLPSMMIVMGGTLAATLITFPLPEVVHAFRAASQVFRQRKINPNEVVRLLLTLANISRRQGLVALSKVKTNDAVLKKALMLIADGAPEELIRQTLRIEIDALRARHMDAQDVFKKMGSYAPSFGMLGTLIGLVQMLGQLDDPATIGPAMAVALITTFYGSLLSSLFFLPIAGKLRNRTNIELVNLELIFEGAVSILENNNPMLIYEKLSSFIPPKQREAYNPEKTGGAKKQ</sequence>
<comment type="subcellular location">
    <subcellularLocation>
        <location evidence="1">Cell membrane</location>
        <topology evidence="1">Multi-pass membrane protein</topology>
    </subcellularLocation>
</comment>
<keyword evidence="10" id="KW-0406">Ion transport</keyword>
<evidence type="ECO:0000256" key="12">
    <source>
        <dbReference type="SAM" id="Phobius"/>
    </source>
</evidence>
<dbReference type="PANTHER" id="PTHR30433:SF2">
    <property type="entry name" value="MOTILITY PROTEIN A"/>
    <property type="match status" value="1"/>
</dbReference>
<keyword evidence="7" id="KW-0283">Flagellar rotation</keyword>
<proteinExistence type="inferred from homology"/>
<dbReference type="Pfam" id="PF20560">
    <property type="entry name" value="MotA_N"/>
    <property type="match status" value="1"/>
</dbReference>
<dbReference type="OrthoDB" id="9806929at2"/>
<dbReference type="PANTHER" id="PTHR30433">
    <property type="entry name" value="CHEMOTAXIS PROTEIN MOTA"/>
    <property type="match status" value="1"/>
</dbReference>
<gene>
    <name evidence="15" type="ordered locus">Deba_1237</name>
</gene>
<evidence type="ECO:0000313" key="15">
    <source>
        <dbReference type="EMBL" id="ADK84605.1"/>
    </source>
</evidence>
<name>E1QFZ5_DESB2</name>
<evidence type="ECO:0000256" key="10">
    <source>
        <dbReference type="ARBA" id="ARBA00023065"/>
    </source>
</evidence>
<keyword evidence="8" id="KW-0375">Hydrogen ion transport</keyword>
<keyword evidence="5" id="KW-0145">Chemotaxis</keyword>
<evidence type="ECO:0000256" key="2">
    <source>
        <dbReference type="ARBA" id="ARBA00008038"/>
    </source>
</evidence>
<evidence type="ECO:0000256" key="5">
    <source>
        <dbReference type="ARBA" id="ARBA00022500"/>
    </source>
</evidence>
<evidence type="ECO:0000256" key="8">
    <source>
        <dbReference type="ARBA" id="ARBA00022781"/>
    </source>
</evidence>
<dbReference type="AlphaFoldDB" id="E1QFZ5"/>
<reference evidence="15 16" key="1">
    <citation type="journal article" date="2010" name="Stand. Genomic Sci.">
        <title>Complete genome sequence of Desulfarculus baarsii type strain (2st14).</title>
        <authorList>
            <person name="Sun H."/>
            <person name="Spring S."/>
            <person name="Lapidus A."/>
            <person name="Davenport K."/>
            <person name="Del Rio T.G."/>
            <person name="Tice H."/>
            <person name="Nolan M."/>
            <person name="Copeland A."/>
            <person name="Cheng J.F."/>
            <person name="Lucas S."/>
            <person name="Tapia R."/>
            <person name="Goodwin L."/>
            <person name="Pitluck S."/>
            <person name="Ivanova N."/>
            <person name="Pagani I."/>
            <person name="Mavromatis K."/>
            <person name="Ovchinnikova G."/>
            <person name="Pati A."/>
            <person name="Chen A."/>
            <person name="Palaniappan K."/>
            <person name="Hauser L."/>
            <person name="Chang Y.J."/>
            <person name="Jeffries C.D."/>
            <person name="Detter J.C."/>
            <person name="Han C."/>
            <person name="Rohde M."/>
            <person name="Brambilla E."/>
            <person name="Goker M."/>
            <person name="Woyke T."/>
            <person name="Bristow J."/>
            <person name="Eisen J.A."/>
            <person name="Markowitz V."/>
            <person name="Hugenholtz P."/>
            <person name="Kyrpides N.C."/>
            <person name="Klenk H.P."/>
            <person name="Land M."/>
        </authorList>
    </citation>
    <scope>NUCLEOTIDE SEQUENCE [LARGE SCALE GENOMIC DNA]</scope>
    <source>
        <strain evidence="16">ATCC 33931 / DSM 2075 / LMG 7858 / VKM B-1802 / 2st14</strain>
    </source>
</reference>
<keyword evidence="4" id="KW-1003">Cell membrane</keyword>
<evidence type="ECO:0000313" key="16">
    <source>
        <dbReference type="Proteomes" id="UP000009047"/>
    </source>
</evidence>
<dbReference type="InterPro" id="IPR002898">
    <property type="entry name" value="MotA_ExbB_proton_chnl"/>
</dbReference>
<dbReference type="GO" id="GO:0071978">
    <property type="term" value="P:bacterial-type flagellum-dependent swarming motility"/>
    <property type="evidence" value="ECO:0007669"/>
    <property type="project" value="InterPro"/>
</dbReference>
<evidence type="ECO:0000256" key="3">
    <source>
        <dbReference type="ARBA" id="ARBA00022448"/>
    </source>
</evidence>
<feature type="domain" description="MotA/TolQ/ExbB proton channel" evidence="13">
    <location>
        <begin position="100"/>
        <end position="215"/>
    </location>
</feature>
<evidence type="ECO:0000256" key="9">
    <source>
        <dbReference type="ARBA" id="ARBA00022989"/>
    </source>
</evidence>
<evidence type="ECO:0000256" key="7">
    <source>
        <dbReference type="ARBA" id="ARBA00022779"/>
    </source>
</evidence>
<protein>
    <submittedName>
        <fullName evidence="15">MotA/TolQ/ExbB proton channel</fullName>
    </submittedName>
</protein>
<organism evidence="15 16">
    <name type="scientific">Desulfarculus baarsii (strain ATCC 33931 / DSM 2075 / LMG 7858 / VKM B-1802 / 2st14)</name>
    <dbReference type="NCBI Taxonomy" id="644282"/>
    <lineage>
        <taxon>Bacteria</taxon>
        <taxon>Pseudomonadati</taxon>
        <taxon>Thermodesulfobacteriota</taxon>
        <taxon>Desulfarculia</taxon>
        <taxon>Desulfarculales</taxon>
        <taxon>Desulfarculaceae</taxon>
        <taxon>Desulfarculus</taxon>
    </lineage>
</organism>
<keyword evidence="16" id="KW-1185">Reference proteome</keyword>
<dbReference type="GO" id="GO:0005886">
    <property type="term" value="C:plasma membrane"/>
    <property type="evidence" value="ECO:0007669"/>
    <property type="project" value="UniProtKB-SubCell"/>
</dbReference>
<feature type="transmembrane region" description="Helical" evidence="12">
    <location>
        <begin position="28"/>
        <end position="50"/>
    </location>
</feature>
<dbReference type="eggNOG" id="COG1291">
    <property type="taxonomic scope" value="Bacteria"/>
</dbReference>
<feature type="transmembrane region" description="Helical" evidence="12">
    <location>
        <begin position="178"/>
        <end position="198"/>
    </location>
</feature>
<evidence type="ECO:0000256" key="4">
    <source>
        <dbReference type="ARBA" id="ARBA00022475"/>
    </source>
</evidence>
<feature type="domain" description="Motility protein A N-terminal" evidence="14">
    <location>
        <begin position="6"/>
        <end position="88"/>
    </location>
</feature>
<dbReference type="KEGG" id="dbr:Deba_1237"/>
<dbReference type="Pfam" id="PF01618">
    <property type="entry name" value="MotA_ExbB"/>
    <property type="match status" value="1"/>
</dbReference>
<dbReference type="STRING" id="644282.Deba_1237"/>
<keyword evidence="9 12" id="KW-1133">Transmembrane helix</keyword>
<keyword evidence="3" id="KW-0813">Transport</keyword>
<evidence type="ECO:0000256" key="1">
    <source>
        <dbReference type="ARBA" id="ARBA00004651"/>
    </source>
</evidence>
<keyword evidence="6 12" id="KW-0812">Transmembrane</keyword>
<dbReference type="HOGENOM" id="CLU_079895_1_0_7"/>
<keyword evidence="11 12" id="KW-0472">Membrane</keyword>
<dbReference type="InterPro" id="IPR000540">
    <property type="entry name" value="Flag_MotA_CS"/>
</dbReference>
<dbReference type="GO" id="GO:1902600">
    <property type="term" value="P:proton transmembrane transport"/>
    <property type="evidence" value="ECO:0007669"/>
    <property type="project" value="UniProtKB-KW"/>
</dbReference>
<feature type="transmembrane region" description="Helical" evidence="12">
    <location>
        <begin position="146"/>
        <end position="166"/>
    </location>
</feature>